<feature type="transmembrane region" description="Helical" evidence="1">
    <location>
        <begin position="81"/>
        <end position="100"/>
    </location>
</feature>
<dbReference type="InterPro" id="IPR032675">
    <property type="entry name" value="LRR_dom_sf"/>
</dbReference>
<keyword evidence="1" id="KW-0812">Transmembrane</keyword>
<feature type="transmembrane region" description="Helical" evidence="1">
    <location>
        <begin position="193"/>
        <end position="215"/>
    </location>
</feature>
<keyword evidence="1" id="KW-1133">Transmembrane helix</keyword>
<evidence type="ECO:0000313" key="2">
    <source>
        <dbReference type="EMBL" id="KAJ0405435.1"/>
    </source>
</evidence>
<keyword evidence="3" id="KW-1185">Reference proteome</keyword>
<keyword evidence="1" id="KW-0472">Membrane</keyword>
<gene>
    <name evidence="2" type="ORF">P43SY_005054</name>
</gene>
<dbReference type="SUPFAM" id="SSF52058">
    <property type="entry name" value="L domain-like"/>
    <property type="match status" value="1"/>
</dbReference>
<dbReference type="Proteomes" id="UP001209570">
    <property type="component" value="Unassembled WGS sequence"/>
</dbReference>
<organism evidence="2 3">
    <name type="scientific">Pythium insidiosum</name>
    <name type="common">Pythiosis disease agent</name>
    <dbReference type="NCBI Taxonomy" id="114742"/>
    <lineage>
        <taxon>Eukaryota</taxon>
        <taxon>Sar</taxon>
        <taxon>Stramenopiles</taxon>
        <taxon>Oomycota</taxon>
        <taxon>Peronosporomycetes</taxon>
        <taxon>Pythiales</taxon>
        <taxon>Pythiaceae</taxon>
        <taxon>Pythium</taxon>
    </lineage>
</organism>
<dbReference type="Gene3D" id="3.80.10.10">
    <property type="entry name" value="Ribonuclease Inhibitor"/>
    <property type="match status" value="1"/>
</dbReference>
<comment type="caution">
    <text evidence="2">The sequence shown here is derived from an EMBL/GenBank/DDBJ whole genome shotgun (WGS) entry which is preliminary data.</text>
</comment>
<evidence type="ECO:0000256" key="1">
    <source>
        <dbReference type="SAM" id="Phobius"/>
    </source>
</evidence>
<name>A0AAD5M7B1_PYTIN</name>
<reference evidence="2" key="1">
    <citation type="submission" date="2021-12" db="EMBL/GenBank/DDBJ databases">
        <title>Prjna785345.</title>
        <authorList>
            <person name="Rujirawat T."/>
            <person name="Krajaejun T."/>
        </authorList>
    </citation>
    <scope>NUCLEOTIDE SEQUENCE</scope>
    <source>
        <strain evidence="2">Pi057C3</strain>
    </source>
</reference>
<sequence>MTLVPVHPQPLVSSARCGKQSSFRVLLSPAAFAACWLAIAALHLACIAAFLVFVLLYTTALGETMAYYCAAYAPCLSERDFPVVAVAFSALTCGHLYALGCMMSHSIRQRSLAFQARQSAHEPSSVASSTSSSRQQSRWRVSRLWSATLGRRGLCGIESLRFDYVYLTQEAIQTLFQTLQAYKLSQFEPRQRLGRLLVAVLVFNCWATPLIQRVWKGPASRPLRRCLYVSSDVLVDFLTTVVTPIAVLVPYLLALDLATMDFPDALWFDETWFVNLLLEVRLIFVSSWSDLAYRLVFGGNLLLSLDTIKSLLVRLPCSVGPSDAAITPFVSLDVPAPQTERPTARKQRCRRVLKQTVHGSLLVAGCIVLALHAIASFPSRPAHCTSVVRPWLVGHPVCILLSVDCRALGVQGLATDVDAALATIDQRRLAYLQILHCPRLQMPRSLQALGRLTGLKVYGSVLSSWPDDAGLTARTHPHLIYLALVRTNMTELPRGLLSPSFPRSVGDIEICACNLTSLPPAVGQLWADVVYFMLEETLVADFPAALLDMTAPYVSLSGNRLTSVPVEYLVSRRFMSLMFNGNPGLVALPDDERLQAPSSRPAIARLALSFTAIASLPSWIDLRAMQVVATGSPLCERPLEARTIDCEDPRRRMYDLETDDALSNRAGER</sequence>
<feature type="transmembrane region" description="Helical" evidence="1">
    <location>
        <begin position="356"/>
        <end position="375"/>
    </location>
</feature>
<feature type="transmembrane region" description="Helical" evidence="1">
    <location>
        <begin position="235"/>
        <end position="254"/>
    </location>
</feature>
<accession>A0AAD5M7B1</accession>
<proteinExistence type="predicted"/>
<dbReference type="EMBL" id="JAKCXM010000045">
    <property type="protein sequence ID" value="KAJ0405435.1"/>
    <property type="molecule type" value="Genomic_DNA"/>
</dbReference>
<evidence type="ECO:0000313" key="3">
    <source>
        <dbReference type="Proteomes" id="UP001209570"/>
    </source>
</evidence>
<dbReference type="AlphaFoldDB" id="A0AAD5M7B1"/>
<feature type="transmembrane region" description="Helical" evidence="1">
    <location>
        <begin position="30"/>
        <end position="57"/>
    </location>
</feature>
<protein>
    <submittedName>
        <fullName evidence="2">Uncharacterized protein</fullName>
    </submittedName>
</protein>